<evidence type="ECO:0000313" key="2">
    <source>
        <dbReference type="EMBL" id="KIY48779.1"/>
    </source>
</evidence>
<keyword evidence="3" id="KW-1185">Reference proteome</keyword>
<dbReference type="InterPro" id="IPR040079">
    <property type="entry name" value="Glutathione_S-Trfase"/>
</dbReference>
<dbReference type="GO" id="GO:0005737">
    <property type="term" value="C:cytoplasm"/>
    <property type="evidence" value="ECO:0007669"/>
    <property type="project" value="TreeGrafter"/>
</dbReference>
<dbReference type="Proteomes" id="UP000054144">
    <property type="component" value="Unassembled WGS sequence"/>
</dbReference>
<dbReference type="Pfam" id="PF13409">
    <property type="entry name" value="GST_N_2"/>
    <property type="match status" value="1"/>
</dbReference>
<dbReference type="Gene3D" id="3.40.30.10">
    <property type="entry name" value="Glutaredoxin"/>
    <property type="match status" value="1"/>
</dbReference>
<sequence length="254" mass="27770">MSTASNETAKPKIIFYTYHDCPWAHRVHIALHALGLEYEEVIIDLDRPRDEWYLKINPRGVVPTLSYNGAIISESAIIATFLADAHPGTLLPPSTAPSGALTRARISFFVDAYVNKVLPLGRKLQHLIFDSAPAAEISATTTAVVDAFAKEIEPLLDGSKEGYPVADPFFLGSLQITLAEVLTGPFLLRLLDFSKPSIGLLPQGLATAIAQRIPAFHAWAQRVVKEKSVNYIWDAERAAKKTNVKIEAKKAAGQ</sequence>
<dbReference type="SFLD" id="SFLDG00358">
    <property type="entry name" value="Main_(cytGST)"/>
    <property type="match status" value="1"/>
</dbReference>
<dbReference type="PROSITE" id="PS50404">
    <property type="entry name" value="GST_NTER"/>
    <property type="match status" value="1"/>
</dbReference>
<proteinExistence type="predicted"/>
<dbReference type="InterPro" id="IPR050983">
    <property type="entry name" value="GST_Omega/HSP26"/>
</dbReference>
<evidence type="ECO:0000259" key="1">
    <source>
        <dbReference type="PROSITE" id="PS50404"/>
    </source>
</evidence>
<organism evidence="2 3">
    <name type="scientific">Fistulina hepatica ATCC 64428</name>
    <dbReference type="NCBI Taxonomy" id="1128425"/>
    <lineage>
        <taxon>Eukaryota</taxon>
        <taxon>Fungi</taxon>
        <taxon>Dikarya</taxon>
        <taxon>Basidiomycota</taxon>
        <taxon>Agaricomycotina</taxon>
        <taxon>Agaricomycetes</taxon>
        <taxon>Agaricomycetidae</taxon>
        <taxon>Agaricales</taxon>
        <taxon>Fistulinaceae</taxon>
        <taxon>Fistulina</taxon>
    </lineage>
</organism>
<accession>A0A0D7AED4</accession>
<gene>
    <name evidence="2" type="ORF">FISHEDRAFT_42658</name>
</gene>
<dbReference type="InterPro" id="IPR036249">
    <property type="entry name" value="Thioredoxin-like_sf"/>
</dbReference>
<dbReference type="InterPro" id="IPR036282">
    <property type="entry name" value="Glutathione-S-Trfase_C_sf"/>
</dbReference>
<keyword evidence="2" id="KW-0808">Transferase</keyword>
<name>A0A0D7AED4_9AGAR</name>
<dbReference type="SUPFAM" id="SSF47616">
    <property type="entry name" value="GST C-terminal domain-like"/>
    <property type="match status" value="1"/>
</dbReference>
<dbReference type="PANTHER" id="PTHR43968:SF8">
    <property type="entry name" value="S-TRANSFERASE, PUTATIVE (AFU_ORTHOLOGUE AFUA_2G00590)-RELATED"/>
    <property type="match status" value="1"/>
</dbReference>
<dbReference type="AlphaFoldDB" id="A0A0D7AED4"/>
<feature type="domain" description="GST N-terminal" evidence="1">
    <location>
        <begin position="11"/>
        <end position="90"/>
    </location>
</feature>
<dbReference type="Gene3D" id="1.20.1050.10">
    <property type="match status" value="1"/>
</dbReference>
<dbReference type="PROSITE" id="PS51354">
    <property type="entry name" value="GLUTAREDOXIN_2"/>
    <property type="match status" value="1"/>
</dbReference>
<dbReference type="OrthoDB" id="4951845at2759"/>
<dbReference type="InterPro" id="IPR004045">
    <property type="entry name" value="Glutathione_S-Trfase_N"/>
</dbReference>
<dbReference type="PANTHER" id="PTHR43968">
    <property type="match status" value="1"/>
</dbReference>
<dbReference type="EMBL" id="KN881813">
    <property type="protein sequence ID" value="KIY48779.1"/>
    <property type="molecule type" value="Genomic_DNA"/>
</dbReference>
<protein>
    <submittedName>
        <fullName evidence="2">Putative glutathione S-transferase</fullName>
    </submittedName>
</protein>
<evidence type="ECO:0000313" key="3">
    <source>
        <dbReference type="Proteomes" id="UP000054144"/>
    </source>
</evidence>
<dbReference type="GO" id="GO:0016740">
    <property type="term" value="F:transferase activity"/>
    <property type="evidence" value="ECO:0007669"/>
    <property type="project" value="UniProtKB-KW"/>
</dbReference>
<dbReference type="SUPFAM" id="SSF52833">
    <property type="entry name" value="Thioredoxin-like"/>
    <property type="match status" value="1"/>
</dbReference>
<dbReference type="SFLD" id="SFLDS00019">
    <property type="entry name" value="Glutathione_Transferase_(cytos"/>
    <property type="match status" value="1"/>
</dbReference>
<reference evidence="2 3" key="1">
    <citation type="journal article" date="2015" name="Fungal Genet. Biol.">
        <title>Evolution of novel wood decay mechanisms in Agaricales revealed by the genome sequences of Fistulina hepatica and Cylindrobasidium torrendii.</title>
        <authorList>
            <person name="Floudas D."/>
            <person name="Held B.W."/>
            <person name="Riley R."/>
            <person name="Nagy L.G."/>
            <person name="Koehler G."/>
            <person name="Ransdell A.S."/>
            <person name="Younus H."/>
            <person name="Chow J."/>
            <person name="Chiniquy J."/>
            <person name="Lipzen A."/>
            <person name="Tritt A."/>
            <person name="Sun H."/>
            <person name="Haridas S."/>
            <person name="LaButti K."/>
            <person name="Ohm R.A."/>
            <person name="Kues U."/>
            <person name="Blanchette R.A."/>
            <person name="Grigoriev I.V."/>
            <person name="Minto R.E."/>
            <person name="Hibbett D.S."/>
        </authorList>
    </citation>
    <scope>NUCLEOTIDE SEQUENCE [LARGE SCALE GENOMIC DNA]</scope>
    <source>
        <strain evidence="2 3">ATCC 64428</strain>
    </source>
</reference>
<dbReference type="CDD" id="cd00570">
    <property type="entry name" value="GST_N_family"/>
    <property type="match status" value="1"/>
</dbReference>